<dbReference type="KEGG" id="hna:Hneap_1480"/>
<feature type="binding site" evidence="9">
    <location>
        <position position="84"/>
    </location>
    <ligand>
        <name>[4Fe-4S] cluster</name>
        <dbReference type="ChEBI" id="CHEBI:49883"/>
    </ligand>
</feature>
<feature type="binding site" evidence="9">
    <location>
        <position position="81"/>
    </location>
    <ligand>
        <name>[4Fe-4S] cluster</name>
        <dbReference type="ChEBI" id="CHEBI:49883"/>
    </ligand>
</feature>
<dbReference type="PANTHER" id="PTHR11061">
    <property type="entry name" value="RNA M5U METHYLTRANSFERASE"/>
    <property type="match status" value="1"/>
</dbReference>
<feature type="active site" description="Nucleophile" evidence="9 10">
    <location>
        <position position="396"/>
    </location>
</feature>
<dbReference type="GO" id="GO:0070475">
    <property type="term" value="P:rRNA base methylation"/>
    <property type="evidence" value="ECO:0007669"/>
    <property type="project" value="TreeGrafter"/>
</dbReference>
<evidence type="ECO:0000256" key="8">
    <source>
        <dbReference type="ARBA" id="ARBA00023014"/>
    </source>
</evidence>
<dbReference type="SUPFAM" id="SSF53335">
    <property type="entry name" value="S-adenosyl-L-methionine-dependent methyltransferases"/>
    <property type="match status" value="1"/>
</dbReference>
<feature type="binding site" evidence="9 10">
    <location>
        <position position="272"/>
    </location>
    <ligand>
        <name>S-adenosyl-L-methionine</name>
        <dbReference type="ChEBI" id="CHEBI:59789"/>
    </ligand>
</feature>
<dbReference type="NCBIfam" id="TIGR00479">
    <property type="entry name" value="rumA"/>
    <property type="match status" value="1"/>
</dbReference>
<dbReference type="RefSeq" id="WP_012824346.1">
    <property type="nucleotide sequence ID" value="NC_013422.1"/>
</dbReference>
<dbReference type="InterPro" id="IPR012340">
    <property type="entry name" value="NA-bd_OB-fold"/>
</dbReference>
<comment type="similarity">
    <text evidence="9">Belongs to the class I-like SAM-binding methyltransferase superfamily. RNA M5U methyltransferase family. RlmD subfamily.</text>
</comment>
<evidence type="ECO:0000256" key="1">
    <source>
        <dbReference type="ARBA" id="ARBA00022485"/>
    </source>
</evidence>
<name>D0L0T9_HALNC</name>
<feature type="active site" evidence="11">
    <location>
        <position position="396"/>
    </location>
</feature>
<keyword evidence="1 9" id="KW-0004">4Fe-4S</keyword>
<dbReference type="InterPro" id="IPR030391">
    <property type="entry name" value="MeTrfase_TrmA_CS"/>
</dbReference>
<dbReference type="InterPro" id="IPR001566">
    <property type="entry name" value="23S_rRNA_MeTrfase_RlmD"/>
</dbReference>
<evidence type="ECO:0000256" key="5">
    <source>
        <dbReference type="ARBA" id="ARBA00022691"/>
    </source>
</evidence>
<keyword evidence="8 9" id="KW-0411">Iron-sulfur</keyword>
<protein>
    <recommendedName>
        <fullName evidence="9">23S rRNA (uracil(1939)-C(5))-methyltransferase RlmD</fullName>
        <ecNumber evidence="9">2.1.1.190</ecNumber>
    </recommendedName>
    <alternativeName>
        <fullName evidence="9">23S rRNA(m5U1939)-methyltransferase</fullName>
    </alternativeName>
</protein>
<dbReference type="InterPro" id="IPR029063">
    <property type="entry name" value="SAM-dependent_MTases_sf"/>
</dbReference>
<dbReference type="HAMAP" id="MF_01010">
    <property type="entry name" value="23SrRNA_methyltr_RlmD"/>
    <property type="match status" value="1"/>
</dbReference>
<feature type="binding site" evidence="9">
    <location>
        <position position="163"/>
    </location>
    <ligand>
        <name>[4Fe-4S] cluster</name>
        <dbReference type="ChEBI" id="CHEBI:49883"/>
    </ligand>
</feature>
<feature type="binding site" evidence="9">
    <location>
        <position position="349"/>
    </location>
    <ligand>
        <name>S-adenosyl-L-methionine</name>
        <dbReference type="ChEBI" id="CHEBI:59789"/>
    </ligand>
</feature>
<keyword evidence="6 9" id="KW-0479">Metal-binding</keyword>
<dbReference type="InterPro" id="IPR010280">
    <property type="entry name" value="U5_MeTrfase_fam"/>
</dbReference>
<gene>
    <name evidence="9" type="primary">rlmD</name>
    <name evidence="12" type="ordered locus">Hneap_1480</name>
</gene>
<dbReference type="eggNOG" id="COG2265">
    <property type="taxonomic scope" value="Bacteria"/>
</dbReference>
<dbReference type="GO" id="GO:0005506">
    <property type="term" value="F:iron ion binding"/>
    <property type="evidence" value="ECO:0007669"/>
    <property type="project" value="UniProtKB-UniRule"/>
</dbReference>
<dbReference type="GO" id="GO:0051539">
    <property type="term" value="F:4 iron, 4 sulfur cluster binding"/>
    <property type="evidence" value="ECO:0007669"/>
    <property type="project" value="UniProtKB-KW"/>
</dbReference>
<dbReference type="GO" id="GO:0003723">
    <property type="term" value="F:RNA binding"/>
    <property type="evidence" value="ECO:0007669"/>
    <property type="project" value="InterPro"/>
</dbReference>
<dbReference type="AlphaFoldDB" id="D0L0T9"/>
<accession>D0L0T9</accession>
<dbReference type="Pfam" id="PF05958">
    <property type="entry name" value="tRNA_U5-meth_tr"/>
    <property type="match status" value="2"/>
</dbReference>
<evidence type="ECO:0000256" key="11">
    <source>
        <dbReference type="PROSITE-ProRule" id="PRU10015"/>
    </source>
</evidence>
<evidence type="ECO:0000256" key="3">
    <source>
        <dbReference type="ARBA" id="ARBA00022603"/>
    </source>
</evidence>
<evidence type="ECO:0000313" key="13">
    <source>
        <dbReference type="Proteomes" id="UP000009102"/>
    </source>
</evidence>
<dbReference type="NCBIfam" id="NF009639">
    <property type="entry name" value="PRK13168.1"/>
    <property type="match status" value="1"/>
</dbReference>
<dbReference type="Proteomes" id="UP000009102">
    <property type="component" value="Chromosome"/>
</dbReference>
<evidence type="ECO:0000256" key="10">
    <source>
        <dbReference type="PROSITE-ProRule" id="PRU01024"/>
    </source>
</evidence>
<keyword evidence="2 9" id="KW-0698">rRNA processing</keyword>
<dbReference type="FunFam" id="2.40.50.140:FF:000097">
    <property type="entry name" value="23S rRNA (uracil(1939)-C(5))-methyltransferase RlmD"/>
    <property type="match status" value="1"/>
</dbReference>
<evidence type="ECO:0000256" key="2">
    <source>
        <dbReference type="ARBA" id="ARBA00022552"/>
    </source>
</evidence>
<dbReference type="Gene3D" id="2.40.50.1070">
    <property type="match status" value="1"/>
</dbReference>
<dbReference type="Gene3D" id="3.40.50.150">
    <property type="entry name" value="Vaccinia Virus protein VP39"/>
    <property type="match status" value="1"/>
</dbReference>
<dbReference type="HOGENOM" id="CLU_014689_8_2_6"/>
<dbReference type="STRING" id="555778.Hneap_1480"/>
<dbReference type="PANTHER" id="PTHR11061:SF49">
    <property type="entry name" value="23S RRNA (URACIL(1939)-C(5))-METHYLTRANSFERASE RLMD"/>
    <property type="match status" value="1"/>
</dbReference>
<feature type="binding site" evidence="9 10">
    <location>
        <position position="322"/>
    </location>
    <ligand>
        <name>S-adenosyl-L-methionine</name>
        <dbReference type="ChEBI" id="CHEBI:59789"/>
    </ligand>
</feature>
<proteinExistence type="inferred from homology"/>
<dbReference type="PROSITE" id="PS01231">
    <property type="entry name" value="TRMA_2"/>
    <property type="match status" value="1"/>
</dbReference>
<keyword evidence="7 9" id="KW-0408">Iron</keyword>
<keyword evidence="13" id="KW-1185">Reference proteome</keyword>
<reference evidence="12 13" key="1">
    <citation type="submission" date="2009-10" db="EMBL/GenBank/DDBJ databases">
        <title>Complete sequence of Halothiobacillus neapolitanus c2.</title>
        <authorList>
            <consortium name="US DOE Joint Genome Institute"/>
            <person name="Lucas S."/>
            <person name="Copeland A."/>
            <person name="Lapidus A."/>
            <person name="Glavina del Rio T."/>
            <person name="Tice H."/>
            <person name="Bruce D."/>
            <person name="Goodwin L."/>
            <person name="Pitluck S."/>
            <person name="Davenport K."/>
            <person name="Brettin T."/>
            <person name="Detter J.C."/>
            <person name="Han C."/>
            <person name="Tapia R."/>
            <person name="Larimer F."/>
            <person name="Land M."/>
            <person name="Hauser L."/>
            <person name="Kyrpides N."/>
            <person name="Mikhailova N."/>
            <person name="Kerfeld C."/>
            <person name="Cannon G."/>
            <person name="Heinhort S."/>
        </authorList>
    </citation>
    <scope>NUCLEOTIDE SEQUENCE [LARGE SCALE GENOMIC DNA]</scope>
    <source>
        <strain evidence="13">ATCC 23641 / c2</strain>
    </source>
</reference>
<feature type="binding site" evidence="9 10">
    <location>
        <position position="370"/>
    </location>
    <ligand>
        <name>S-adenosyl-L-methionine</name>
        <dbReference type="ChEBI" id="CHEBI:59789"/>
    </ligand>
</feature>
<evidence type="ECO:0000256" key="6">
    <source>
        <dbReference type="ARBA" id="ARBA00022723"/>
    </source>
</evidence>
<dbReference type="Gene3D" id="2.40.50.140">
    <property type="entry name" value="Nucleic acid-binding proteins"/>
    <property type="match status" value="1"/>
</dbReference>
<organism evidence="12 13">
    <name type="scientific">Halothiobacillus neapolitanus (strain ATCC 23641 / DSM 15147 / CIP 104769 / NCIMB 8539 / c2)</name>
    <name type="common">Thiobacillus neapolitanus</name>
    <dbReference type="NCBI Taxonomy" id="555778"/>
    <lineage>
        <taxon>Bacteria</taxon>
        <taxon>Pseudomonadati</taxon>
        <taxon>Pseudomonadota</taxon>
        <taxon>Gammaproteobacteria</taxon>
        <taxon>Chromatiales</taxon>
        <taxon>Halothiobacillaceae</taxon>
        <taxon>Halothiobacillus</taxon>
    </lineage>
</organism>
<evidence type="ECO:0000256" key="7">
    <source>
        <dbReference type="ARBA" id="ARBA00023004"/>
    </source>
</evidence>
<evidence type="ECO:0000256" key="9">
    <source>
        <dbReference type="HAMAP-Rule" id="MF_01010"/>
    </source>
</evidence>
<dbReference type="EMBL" id="CP001801">
    <property type="protein sequence ID" value="ACX96312.1"/>
    <property type="molecule type" value="Genomic_DNA"/>
</dbReference>
<dbReference type="EC" id="2.1.1.190" evidence="9"/>
<dbReference type="SUPFAM" id="SSF50249">
    <property type="entry name" value="Nucleic acid-binding proteins"/>
    <property type="match status" value="1"/>
</dbReference>
<comment type="catalytic activity">
    <reaction evidence="9">
        <text>uridine(1939) in 23S rRNA + S-adenosyl-L-methionine = 5-methyluridine(1939) in 23S rRNA + S-adenosyl-L-homocysteine + H(+)</text>
        <dbReference type="Rhea" id="RHEA:42908"/>
        <dbReference type="Rhea" id="RHEA-COMP:10278"/>
        <dbReference type="Rhea" id="RHEA-COMP:10279"/>
        <dbReference type="ChEBI" id="CHEBI:15378"/>
        <dbReference type="ChEBI" id="CHEBI:57856"/>
        <dbReference type="ChEBI" id="CHEBI:59789"/>
        <dbReference type="ChEBI" id="CHEBI:65315"/>
        <dbReference type="ChEBI" id="CHEBI:74447"/>
        <dbReference type="EC" id="2.1.1.190"/>
    </reaction>
</comment>
<comment type="function">
    <text evidence="9">Catalyzes the formation of 5-methyl-uridine at position 1939 (m5U1939) in 23S rRNA.</text>
</comment>
<feature type="binding site" evidence="9">
    <location>
        <position position="75"/>
    </location>
    <ligand>
        <name>[4Fe-4S] cluster</name>
        <dbReference type="ChEBI" id="CHEBI:49883"/>
    </ligand>
</feature>
<evidence type="ECO:0000313" key="12">
    <source>
        <dbReference type="EMBL" id="ACX96312.1"/>
    </source>
</evidence>
<feature type="binding site" evidence="9">
    <location>
        <position position="306"/>
    </location>
    <ligand>
        <name>S-adenosyl-L-methionine</name>
        <dbReference type="ChEBI" id="CHEBI:59789"/>
    </ligand>
</feature>
<feature type="binding site" evidence="9 10">
    <location>
        <position position="301"/>
    </location>
    <ligand>
        <name>S-adenosyl-L-methionine</name>
        <dbReference type="ChEBI" id="CHEBI:59789"/>
    </ligand>
</feature>
<dbReference type="PROSITE" id="PS01230">
    <property type="entry name" value="TRMA_1"/>
    <property type="match status" value="1"/>
</dbReference>
<keyword evidence="4 9" id="KW-0808">Transferase</keyword>
<keyword evidence="3 9" id="KW-0489">Methyltransferase</keyword>
<dbReference type="GO" id="GO:0070041">
    <property type="term" value="F:rRNA (uridine-C5-)-methyltransferase activity"/>
    <property type="evidence" value="ECO:0007669"/>
    <property type="project" value="UniProtKB-UniRule"/>
</dbReference>
<keyword evidence="5 9" id="KW-0949">S-adenosyl-L-methionine</keyword>
<dbReference type="CDD" id="cd02440">
    <property type="entry name" value="AdoMet_MTases"/>
    <property type="match status" value="1"/>
</dbReference>
<dbReference type="PROSITE" id="PS51687">
    <property type="entry name" value="SAM_MT_RNA_M5U"/>
    <property type="match status" value="1"/>
</dbReference>
<sequence length="442" mass="49454">MRKPKLPKGEFQAQIESLTLEGRGVSHIDGKATFIGRALPGETVRFIYTNRKKHFDEGDTVAVEQTSPDRITPPCPHFDQCGGCSMQHLTSEKQLATKEQALLDQLQRIGKVSPATVLPALARANWGYRRKARLGVKYVQKKGRVIVGFRERHTHFLSDLQNCRVLDPRVGERLTEIGEIIHSLEARERIPQIEVACGDDRVALVFRNLDPLSQSDKEKLRNFGTQEGFDIYLQPGSNDSVHPLDKAHVAPLTYAHPSFDVSIEFTPLDFIQINTDVNRAMIVQALEWLDVQPGDHVLDLFAGLGNFTLPIARKAAKVTAVELDEHMVKRGAQSAAANGITNTEHVIGNLFEPDPTHLWMQQTYDRVLLDPPRAGAEAMMPHIARFAPERIVYVSCHPGSLARDAHILVREHGYRLIAAGVMDMFPHTSHIESMAVFERAKT</sequence>
<evidence type="ECO:0000256" key="4">
    <source>
        <dbReference type="ARBA" id="ARBA00022679"/>
    </source>
</evidence>
<dbReference type="InterPro" id="IPR030390">
    <property type="entry name" value="MeTrfase_TrmA_AS"/>
</dbReference>